<dbReference type="InterPro" id="IPR009003">
    <property type="entry name" value="Peptidase_S1_PA"/>
</dbReference>
<name>A0A1A9WI27_9MUSC</name>
<feature type="domain" description="Peptidase S1" evidence="2">
    <location>
        <begin position="39"/>
        <end position="304"/>
    </location>
</feature>
<protein>
    <recommendedName>
        <fullName evidence="2">Peptidase S1 domain-containing protein</fullName>
    </recommendedName>
</protein>
<accession>A0A1A9WI27</accession>
<keyword evidence="1" id="KW-0472">Membrane</keyword>
<proteinExistence type="predicted"/>
<evidence type="ECO:0000313" key="3">
    <source>
        <dbReference type="EnsemblMetazoa" id="GBRI020607-PA"/>
    </source>
</evidence>
<dbReference type="STRING" id="37001.A0A1A9WI27"/>
<dbReference type="PROSITE" id="PS50240">
    <property type="entry name" value="TRYPSIN_DOM"/>
    <property type="match status" value="1"/>
</dbReference>
<dbReference type="InterPro" id="IPR043504">
    <property type="entry name" value="Peptidase_S1_PA_chymotrypsin"/>
</dbReference>
<evidence type="ECO:0000259" key="2">
    <source>
        <dbReference type="PROSITE" id="PS50240"/>
    </source>
</evidence>
<dbReference type="AlphaFoldDB" id="A0A1A9WI27"/>
<keyword evidence="1" id="KW-1133">Transmembrane helix</keyword>
<dbReference type="GO" id="GO:0004252">
    <property type="term" value="F:serine-type endopeptidase activity"/>
    <property type="evidence" value="ECO:0007669"/>
    <property type="project" value="InterPro"/>
</dbReference>
<sequence>MSISSRLFLNLFLIFIRFILNLLALSVDDNELSEVFEHMAYVEIAKDGIPRYYFSGCIITENMVLVSAEFDYYRSDEARDSDQYVIVGTQNYDQRANTTEIIDIKRLITYSTPSFEERDYKVELPADVSPELSLIVLKSDITMRLRNVSVMPLPQFPFATDYEECVVVGWGNVQKDVSTPAEHSINFIASKAYPNVNVGSFDCSLLLQQKLALKLARISKSDSDNSLCHRRADSQHYRFCIEFPEEKSKICEVGQGSPVVCDGEMIGLVTENRDCEAEQQQIDVRMRICDNIYYYLDWIYSNIEDPLSPMRSSSNVLKSVMLIILKTYLCIPLLANPLKRAKGPTFRQN</sequence>
<reference evidence="3" key="2">
    <citation type="submission" date="2020-05" db="UniProtKB">
        <authorList>
            <consortium name="EnsemblMetazoa"/>
        </authorList>
    </citation>
    <scope>IDENTIFICATION</scope>
    <source>
        <strain evidence="3">IAEA</strain>
    </source>
</reference>
<dbReference type="GO" id="GO:0006508">
    <property type="term" value="P:proteolysis"/>
    <property type="evidence" value="ECO:0007669"/>
    <property type="project" value="InterPro"/>
</dbReference>
<keyword evidence="4" id="KW-1185">Reference proteome</keyword>
<dbReference type="SUPFAM" id="SSF50494">
    <property type="entry name" value="Trypsin-like serine proteases"/>
    <property type="match status" value="1"/>
</dbReference>
<dbReference type="EnsemblMetazoa" id="GBRI020607-RA">
    <property type="protein sequence ID" value="GBRI020607-PA"/>
    <property type="gene ID" value="GBRI020607"/>
</dbReference>
<dbReference type="InterPro" id="IPR001254">
    <property type="entry name" value="Trypsin_dom"/>
</dbReference>
<dbReference type="PANTHER" id="PTHR24260:SF136">
    <property type="entry name" value="GH08193P-RELATED"/>
    <property type="match status" value="1"/>
</dbReference>
<keyword evidence="1" id="KW-0812">Transmembrane</keyword>
<evidence type="ECO:0000313" key="4">
    <source>
        <dbReference type="Proteomes" id="UP000091820"/>
    </source>
</evidence>
<dbReference type="InterPro" id="IPR051333">
    <property type="entry name" value="CLIP_Serine_Protease"/>
</dbReference>
<reference evidence="4" key="1">
    <citation type="submission" date="2014-03" db="EMBL/GenBank/DDBJ databases">
        <authorList>
            <person name="Aksoy S."/>
            <person name="Warren W."/>
            <person name="Wilson R.K."/>
        </authorList>
    </citation>
    <scope>NUCLEOTIDE SEQUENCE [LARGE SCALE GENOMIC DNA]</scope>
    <source>
        <strain evidence="4">IAEA</strain>
    </source>
</reference>
<dbReference type="Proteomes" id="UP000091820">
    <property type="component" value="Unassembled WGS sequence"/>
</dbReference>
<organism evidence="3 4">
    <name type="scientific">Glossina brevipalpis</name>
    <dbReference type="NCBI Taxonomy" id="37001"/>
    <lineage>
        <taxon>Eukaryota</taxon>
        <taxon>Metazoa</taxon>
        <taxon>Ecdysozoa</taxon>
        <taxon>Arthropoda</taxon>
        <taxon>Hexapoda</taxon>
        <taxon>Insecta</taxon>
        <taxon>Pterygota</taxon>
        <taxon>Neoptera</taxon>
        <taxon>Endopterygota</taxon>
        <taxon>Diptera</taxon>
        <taxon>Brachycera</taxon>
        <taxon>Muscomorpha</taxon>
        <taxon>Hippoboscoidea</taxon>
        <taxon>Glossinidae</taxon>
        <taxon>Glossina</taxon>
    </lineage>
</organism>
<dbReference type="PANTHER" id="PTHR24260">
    <property type="match status" value="1"/>
</dbReference>
<feature type="transmembrane region" description="Helical" evidence="1">
    <location>
        <begin position="7"/>
        <end position="27"/>
    </location>
</feature>
<dbReference type="VEuPathDB" id="VectorBase:GBRI020607"/>
<evidence type="ECO:0000256" key="1">
    <source>
        <dbReference type="SAM" id="Phobius"/>
    </source>
</evidence>
<dbReference type="Gene3D" id="2.40.10.10">
    <property type="entry name" value="Trypsin-like serine proteases"/>
    <property type="match status" value="2"/>
</dbReference>